<dbReference type="SUPFAM" id="SSF52009">
    <property type="entry name" value="Phosphohistidine domain"/>
    <property type="match status" value="1"/>
</dbReference>
<gene>
    <name evidence="2" type="ORF">KC614_00050</name>
</gene>
<name>A0A955LJE1_UNCKA</name>
<feature type="domain" description="PEP-utilising enzyme mobile" evidence="1">
    <location>
        <begin position="375"/>
        <end position="440"/>
    </location>
</feature>
<evidence type="ECO:0000313" key="3">
    <source>
        <dbReference type="Proteomes" id="UP000751518"/>
    </source>
</evidence>
<dbReference type="Proteomes" id="UP000751518">
    <property type="component" value="Unassembled WGS sequence"/>
</dbReference>
<dbReference type="PANTHER" id="PTHR43615">
    <property type="entry name" value="PHOSPHOENOLPYRUVATE SYNTHASE-RELATED"/>
    <property type="match status" value="1"/>
</dbReference>
<organism evidence="2 3">
    <name type="scientific">candidate division WWE3 bacterium</name>
    <dbReference type="NCBI Taxonomy" id="2053526"/>
    <lineage>
        <taxon>Bacteria</taxon>
        <taxon>Katanobacteria</taxon>
    </lineage>
</organism>
<evidence type="ECO:0000259" key="1">
    <source>
        <dbReference type="Pfam" id="PF00391"/>
    </source>
</evidence>
<dbReference type="GO" id="GO:0016772">
    <property type="term" value="F:transferase activity, transferring phosphorus-containing groups"/>
    <property type="evidence" value="ECO:0007669"/>
    <property type="project" value="InterPro"/>
</dbReference>
<comment type="caution">
    <text evidence="2">The sequence shown here is derived from an EMBL/GenBank/DDBJ whole genome shotgun (WGS) entry which is preliminary data.</text>
</comment>
<proteinExistence type="predicted"/>
<sequence>MRIQTNVDPQKTYVAGRAGEIADYANPLTYSLLEKIFGFNGPYRQVLSEYGVGDEYVNDNYLLNIHGRIYSDMEKENTILWEPSGMKLVIKNGLPRVVTHIFTKQFPKNIKRLMQKTKNEIDIMARPAKYTKVADEHYKKLSEIAEKTYTEKSIELHDFLKAYQHVVHIAYIYELLYQLHPTINVKLPMAAKQYVWKQDYLNHVVDGMIEHAFFQRGYSLGSLADIRPSATSFVPDQIADPPETTKNLGPVLKLQVLRNNARLKVQLLLYYLNAKLLNKALKYHMTEFGFLTIDEVNILDKTTVEHLSTVIQDRRNYYEQGKEFVLPLIIQNGLVSKGDAKETEPSKWFGTPCSGGYVEGALSVVNNVDEEITTEIIMLPNASPLYTIYYKKAKGLIFQTGSPLSHGAIVAREMGVPALVLDADLTKFNRRRFHLDGNTGTLSLLS</sequence>
<dbReference type="AlphaFoldDB" id="A0A955LJE1"/>
<dbReference type="EMBL" id="JAGQKZ010000001">
    <property type="protein sequence ID" value="MCA9391579.1"/>
    <property type="molecule type" value="Genomic_DNA"/>
</dbReference>
<dbReference type="PANTHER" id="PTHR43615:SF1">
    <property type="entry name" value="PPDK_N DOMAIN-CONTAINING PROTEIN"/>
    <property type="match status" value="1"/>
</dbReference>
<dbReference type="InterPro" id="IPR036637">
    <property type="entry name" value="Phosphohistidine_dom_sf"/>
</dbReference>
<dbReference type="Gene3D" id="3.50.30.10">
    <property type="entry name" value="Phosphohistidine domain"/>
    <property type="match status" value="1"/>
</dbReference>
<accession>A0A955LJE1</accession>
<protein>
    <recommendedName>
        <fullName evidence="1">PEP-utilising enzyme mobile domain-containing protein</fullName>
    </recommendedName>
</protein>
<evidence type="ECO:0000313" key="2">
    <source>
        <dbReference type="EMBL" id="MCA9391579.1"/>
    </source>
</evidence>
<dbReference type="Pfam" id="PF00391">
    <property type="entry name" value="PEP-utilizers"/>
    <property type="match status" value="1"/>
</dbReference>
<reference evidence="2" key="2">
    <citation type="journal article" date="2021" name="Microbiome">
        <title>Successional dynamics and alternative stable states in a saline activated sludge microbial community over 9 years.</title>
        <authorList>
            <person name="Wang Y."/>
            <person name="Ye J."/>
            <person name="Ju F."/>
            <person name="Liu L."/>
            <person name="Boyd J.A."/>
            <person name="Deng Y."/>
            <person name="Parks D.H."/>
            <person name="Jiang X."/>
            <person name="Yin X."/>
            <person name="Woodcroft B.J."/>
            <person name="Tyson G.W."/>
            <person name="Hugenholtz P."/>
            <person name="Polz M.F."/>
            <person name="Zhang T."/>
        </authorList>
    </citation>
    <scope>NUCLEOTIDE SEQUENCE</scope>
    <source>
        <strain evidence="2">HKST-UBA03</strain>
    </source>
</reference>
<dbReference type="InterPro" id="IPR008279">
    <property type="entry name" value="PEP-util_enz_mobile_dom"/>
</dbReference>
<dbReference type="InterPro" id="IPR051549">
    <property type="entry name" value="PEP_Utilizing_Enz"/>
</dbReference>
<reference evidence="2" key="1">
    <citation type="submission" date="2020-04" db="EMBL/GenBank/DDBJ databases">
        <authorList>
            <person name="Zhang T."/>
        </authorList>
    </citation>
    <scope>NUCLEOTIDE SEQUENCE</scope>
    <source>
        <strain evidence="2">HKST-UBA03</strain>
    </source>
</reference>